<protein>
    <submittedName>
        <fullName evidence="1">Uncharacterized protein</fullName>
    </submittedName>
</protein>
<dbReference type="Proteomes" id="UP001605036">
    <property type="component" value="Unassembled WGS sequence"/>
</dbReference>
<dbReference type="EMBL" id="JBHFFA010000001">
    <property type="protein sequence ID" value="KAL2650447.1"/>
    <property type="molecule type" value="Genomic_DNA"/>
</dbReference>
<keyword evidence="2" id="KW-1185">Reference proteome</keyword>
<organism evidence="1 2">
    <name type="scientific">Riccia fluitans</name>
    <dbReference type="NCBI Taxonomy" id="41844"/>
    <lineage>
        <taxon>Eukaryota</taxon>
        <taxon>Viridiplantae</taxon>
        <taxon>Streptophyta</taxon>
        <taxon>Embryophyta</taxon>
        <taxon>Marchantiophyta</taxon>
        <taxon>Marchantiopsida</taxon>
        <taxon>Marchantiidae</taxon>
        <taxon>Marchantiales</taxon>
        <taxon>Ricciaceae</taxon>
        <taxon>Riccia</taxon>
    </lineage>
</organism>
<sequence>MCVSELVSGSKGQENIACRFPTWSSSPGQRYHEGPVHGETSCQPERAQCGKRVPSDQQQTRQFLYQSSNHYAQPSSLLIRQVTELYKRWLDRIEEVRLVSARRTGPRLQSVSSSRPDVEHCGLLTDNPTRKKQARLNLNYAPKVTSDRSPGVERHSSSIPGAPRSVELMMQFGVGSRSSMEGSAIAL</sequence>
<evidence type="ECO:0000313" key="1">
    <source>
        <dbReference type="EMBL" id="KAL2650447.1"/>
    </source>
</evidence>
<gene>
    <name evidence="1" type="ORF">R1flu_018575</name>
</gene>
<comment type="caution">
    <text evidence="1">The sequence shown here is derived from an EMBL/GenBank/DDBJ whole genome shotgun (WGS) entry which is preliminary data.</text>
</comment>
<accession>A0ABD1ZG81</accession>
<evidence type="ECO:0000313" key="2">
    <source>
        <dbReference type="Proteomes" id="UP001605036"/>
    </source>
</evidence>
<name>A0ABD1ZG81_9MARC</name>
<proteinExistence type="predicted"/>
<reference evidence="1 2" key="1">
    <citation type="submission" date="2024-09" db="EMBL/GenBank/DDBJ databases">
        <title>Chromosome-scale assembly of Riccia fluitans.</title>
        <authorList>
            <person name="Paukszto L."/>
            <person name="Sawicki J."/>
            <person name="Karawczyk K."/>
            <person name="Piernik-Szablinska J."/>
            <person name="Szczecinska M."/>
            <person name="Mazdziarz M."/>
        </authorList>
    </citation>
    <scope>NUCLEOTIDE SEQUENCE [LARGE SCALE GENOMIC DNA]</scope>
    <source>
        <strain evidence="1">Rf_01</strain>
        <tissue evidence="1">Aerial parts of the thallus</tissue>
    </source>
</reference>
<dbReference type="AlphaFoldDB" id="A0ABD1ZG81"/>